<dbReference type="PROSITE" id="PS51257">
    <property type="entry name" value="PROKAR_LIPOPROTEIN"/>
    <property type="match status" value="1"/>
</dbReference>
<protein>
    <recommendedName>
        <fullName evidence="4">Lipoprotein</fullName>
    </recommendedName>
</protein>
<feature type="signal peptide" evidence="1">
    <location>
        <begin position="1"/>
        <end position="25"/>
    </location>
</feature>
<reference evidence="2" key="1">
    <citation type="journal article" date="2014" name="Int. J. Syst. Evol. Microbiol.">
        <title>Complete genome sequence of Corynebacterium casei LMG S-19264T (=DSM 44701T), isolated from a smear-ripened cheese.</title>
        <authorList>
            <consortium name="US DOE Joint Genome Institute (JGI-PGF)"/>
            <person name="Walter F."/>
            <person name="Albersmeier A."/>
            <person name="Kalinowski J."/>
            <person name="Ruckert C."/>
        </authorList>
    </citation>
    <scope>NUCLEOTIDE SEQUENCE</scope>
    <source>
        <strain evidence="2">VKM B-2935</strain>
    </source>
</reference>
<comment type="caution">
    <text evidence="2">The sequence shown here is derived from an EMBL/GenBank/DDBJ whole genome shotgun (WGS) entry which is preliminary data.</text>
</comment>
<keyword evidence="3" id="KW-1185">Reference proteome</keyword>
<sequence>MLFTPSRYIKPVAIALLAAAVSACASTAQTPAKPKAPDVALNNTDWYQVRTQDQVVVFDDYAVFTQYLQTGQAPVLKPLDKKDNFGRTLILGLKAEDQNLALKDIAAARFLEVSLVPGNPFYGEIRKDGVIYVFARYGDMMDMYKTGEPTFSYTEIGGGPKGERVVYGLMKEEKKPEKQIALFHQKYPH</sequence>
<dbReference type="AlphaFoldDB" id="A0A9W6K8W1"/>
<evidence type="ECO:0000256" key="1">
    <source>
        <dbReference type="SAM" id="SignalP"/>
    </source>
</evidence>
<reference evidence="2" key="2">
    <citation type="submission" date="2023-01" db="EMBL/GenBank/DDBJ databases">
        <authorList>
            <person name="Sun Q."/>
            <person name="Evtushenko L."/>
        </authorList>
    </citation>
    <scope>NUCLEOTIDE SEQUENCE</scope>
    <source>
        <strain evidence="2">VKM B-2935</strain>
    </source>
</reference>
<organism evidence="2 3">
    <name type="scientific">Pseudomonas turukhanskensis</name>
    <dbReference type="NCBI Taxonomy" id="1806536"/>
    <lineage>
        <taxon>Bacteria</taxon>
        <taxon>Pseudomonadati</taxon>
        <taxon>Pseudomonadota</taxon>
        <taxon>Gammaproteobacteria</taxon>
        <taxon>Pseudomonadales</taxon>
        <taxon>Pseudomonadaceae</taxon>
        <taxon>Pseudomonas</taxon>
    </lineage>
</organism>
<dbReference type="RefSeq" id="WP_271197841.1">
    <property type="nucleotide sequence ID" value="NZ_BSFN01000022.1"/>
</dbReference>
<evidence type="ECO:0000313" key="2">
    <source>
        <dbReference type="EMBL" id="GLK91591.1"/>
    </source>
</evidence>
<name>A0A9W6K8W1_9PSED</name>
<dbReference type="Proteomes" id="UP001143328">
    <property type="component" value="Unassembled WGS sequence"/>
</dbReference>
<feature type="chain" id="PRO_5040741467" description="Lipoprotein" evidence="1">
    <location>
        <begin position="26"/>
        <end position="189"/>
    </location>
</feature>
<dbReference type="EMBL" id="BSFN01000022">
    <property type="protein sequence ID" value="GLK91591.1"/>
    <property type="molecule type" value="Genomic_DNA"/>
</dbReference>
<gene>
    <name evidence="2" type="ORF">GCM10017655_46550</name>
</gene>
<accession>A0A9W6K8W1</accession>
<evidence type="ECO:0008006" key="4">
    <source>
        <dbReference type="Google" id="ProtNLM"/>
    </source>
</evidence>
<keyword evidence="1" id="KW-0732">Signal</keyword>
<evidence type="ECO:0000313" key="3">
    <source>
        <dbReference type="Proteomes" id="UP001143328"/>
    </source>
</evidence>
<proteinExistence type="predicted"/>